<evidence type="ECO:0000256" key="1">
    <source>
        <dbReference type="ARBA" id="ARBA00022741"/>
    </source>
</evidence>
<dbReference type="HAMAP" id="MF_00636">
    <property type="entry name" value="RapZ_like"/>
    <property type="match status" value="1"/>
</dbReference>
<keyword evidence="2" id="KW-0067">ATP-binding</keyword>
<dbReference type="GO" id="GO:0005524">
    <property type="term" value="F:ATP binding"/>
    <property type="evidence" value="ECO:0007669"/>
    <property type="project" value="UniProtKB-KW"/>
</dbReference>
<evidence type="ECO:0000259" key="4">
    <source>
        <dbReference type="Pfam" id="PF03668"/>
    </source>
</evidence>
<dbReference type="PANTHER" id="PTHR30448:SF0">
    <property type="entry name" value="RNASE ADAPTER PROTEIN RAPZ"/>
    <property type="match status" value="1"/>
</dbReference>
<dbReference type="GO" id="GO:0016301">
    <property type="term" value="F:kinase activity"/>
    <property type="evidence" value="ECO:0007669"/>
    <property type="project" value="UniProtKB-KW"/>
</dbReference>
<dbReference type="GO" id="GO:0005525">
    <property type="term" value="F:GTP binding"/>
    <property type="evidence" value="ECO:0007669"/>
    <property type="project" value="UniProtKB-KW"/>
</dbReference>
<name>E6PC04_9ZZZZ</name>
<evidence type="ECO:0000256" key="2">
    <source>
        <dbReference type="ARBA" id="ARBA00022840"/>
    </source>
</evidence>
<dbReference type="Pfam" id="PF03668">
    <property type="entry name" value="RapZ-like_N"/>
    <property type="match status" value="1"/>
</dbReference>
<keyword evidence="3" id="KW-0342">GTP-binding</keyword>
<evidence type="ECO:0000256" key="3">
    <source>
        <dbReference type="ARBA" id="ARBA00023134"/>
    </source>
</evidence>
<feature type="domain" description="RapZ-like N-terminal" evidence="4">
    <location>
        <begin position="11"/>
        <end position="162"/>
    </location>
</feature>
<dbReference type="NCBIfam" id="NF003828">
    <property type="entry name" value="PRK05416.1"/>
    <property type="match status" value="1"/>
</dbReference>
<feature type="domain" description="RapZ C-terminal" evidence="5">
    <location>
        <begin position="170"/>
        <end position="289"/>
    </location>
</feature>
<evidence type="ECO:0000313" key="6">
    <source>
        <dbReference type="EMBL" id="CBH73987.1"/>
    </source>
</evidence>
<keyword evidence="6" id="KW-0808">Transferase</keyword>
<accession>E6PC04</accession>
<dbReference type="PANTHER" id="PTHR30448">
    <property type="entry name" value="RNASE ADAPTER PROTEIN RAPZ"/>
    <property type="match status" value="1"/>
</dbReference>
<dbReference type="Pfam" id="PF22740">
    <property type="entry name" value="PapZ_C"/>
    <property type="match status" value="1"/>
</dbReference>
<evidence type="ECO:0000259" key="5">
    <source>
        <dbReference type="Pfam" id="PF22740"/>
    </source>
</evidence>
<keyword evidence="1" id="KW-0547">Nucleotide-binding</keyword>
<gene>
    <name evidence="6" type="primary">yvcJ</name>
    <name evidence="6" type="ORF">CARN1_1874</name>
</gene>
<dbReference type="InterPro" id="IPR053931">
    <property type="entry name" value="RapZ_C"/>
</dbReference>
<comment type="caution">
    <text evidence="6">The sequence shown here is derived from an EMBL/GenBank/DDBJ whole genome shotgun (WGS) entry which is preliminary data.</text>
</comment>
<dbReference type="AlphaFoldDB" id="E6PC04"/>
<dbReference type="InterPro" id="IPR005337">
    <property type="entry name" value="RapZ-like"/>
</dbReference>
<organism evidence="6">
    <name type="scientific">mine drainage metagenome</name>
    <dbReference type="NCBI Taxonomy" id="410659"/>
    <lineage>
        <taxon>unclassified sequences</taxon>
        <taxon>metagenomes</taxon>
        <taxon>ecological metagenomes</taxon>
    </lineage>
</organism>
<proteinExistence type="inferred from homology"/>
<dbReference type="EMBL" id="CABL01000001">
    <property type="protein sequence ID" value="CBH73987.1"/>
    <property type="molecule type" value="Genomic_DNA"/>
</dbReference>
<keyword evidence="6" id="KW-0418">Kinase</keyword>
<sequence>MPTPAPRYPEIHLVIAAGLSGAGVTQTLKILEDIGFACVAQLPAELLPATLEHFQARGIRRVALSLALPDGEVAALVPRIDALRAQVARLDVLFLEAGESALVGRFSETRRRHRMSPGVTLTEAIERERTALTPIHDLATTTIATDAMTLSQLRARVASAVGSDLGGVLDVTFLAFGFKYGLPPELDLLFDVRFLANPNYDPELRERLGSDPAVAAFIERDDTLEPFLERARELVGFLLPLYKREGKTRVTIGIGCTGGRHRSLYVAHRLSGACADIAGVESSVAARDIGR</sequence>
<dbReference type="InterPro" id="IPR053930">
    <property type="entry name" value="RapZ-like_N"/>
</dbReference>
<protein>
    <submittedName>
        <fullName evidence="6">Putative ATPase/kinase</fullName>
    </submittedName>
</protein>
<reference evidence="6" key="1">
    <citation type="submission" date="2009-10" db="EMBL/GenBank/DDBJ databases">
        <title>Diversity of trophic interactions inside an arsenic-rich microbial ecosystem.</title>
        <authorList>
            <person name="Bertin P.N."/>
            <person name="Heinrich-Salmeron A."/>
            <person name="Pelletier E."/>
            <person name="Goulhen-Chollet F."/>
            <person name="Arsene-Ploetze F."/>
            <person name="Gallien S."/>
            <person name="Calteau A."/>
            <person name="Vallenet D."/>
            <person name="Casiot C."/>
            <person name="Chane-Woon-Ming B."/>
            <person name="Giloteaux L."/>
            <person name="Barakat M."/>
            <person name="Bonnefoy V."/>
            <person name="Bruneel O."/>
            <person name="Chandler M."/>
            <person name="Cleiss J."/>
            <person name="Duran R."/>
            <person name="Elbaz-Poulichet F."/>
            <person name="Fonknechten N."/>
            <person name="Lauga B."/>
            <person name="Mornico D."/>
            <person name="Ortet P."/>
            <person name="Schaeffer C."/>
            <person name="Siguier P."/>
            <person name="Alexander Thil Smith A."/>
            <person name="Van Dorsselaer A."/>
            <person name="Weissenbach J."/>
            <person name="Medigue C."/>
            <person name="Le Paslier D."/>
        </authorList>
    </citation>
    <scope>NUCLEOTIDE SEQUENCE</scope>
</reference>